<dbReference type="RefSeq" id="WP_219790309.1">
    <property type="nucleotide sequence ID" value="NZ_JAHYCA010000001.1"/>
</dbReference>
<keyword evidence="3" id="KW-1185">Reference proteome</keyword>
<dbReference type="Proteomes" id="UP000769617">
    <property type="component" value="Unassembled WGS sequence"/>
</dbReference>
<name>A0ABS6ZI33_9GAMM</name>
<dbReference type="InterPro" id="IPR009506">
    <property type="entry name" value="YjiS-like"/>
</dbReference>
<evidence type="ECO:0000259" key="1">
    <source>
        <dbReference type="Pfam" id="PF06568"/>
    </source>
</evidence>
<dbReference type="EMBL" id="JAHYCA010000001">
    <property type="protein sequence ID" value="MBW6389716.1"/>
    <property type="molecule type" value="Genomic_DNA"/>
</dbReference>
<dbReference type="Pfam" id="PF06568">
    <property type="entry name" value="YjiS-like"/>
    <property type="match status" value="1"/>
</dbReference>
<gene>
    <name evidence="2" type="ORF">KPL81_00890</name>
</gene>
<evidence type="ECO:0000313" key="2">
    <source>
        <dbReference type="EMBL" id="MBW6389716.1"/>
    </source>
</evidence>
<proteinExistence type="predicted"/>
<sequence length="83" mass="10076">MRAPDTCYDASSCTAPDRVESAQRFFSSPWQWLRRLSYLMQLRRERNQLLELSDHQLRDIGLTRRDVAREARRHLWDVSGWRR</sequence>
<comment type="caution">
    <text evidence="2">The sequence shown here is derived from an EMBL/GenBank/DDBJ whole genome shotgun (WGS) entry which is preliminary data.</text>
</comment>
<organism evidence="2 3">
    <name type="scientific">Billgrantia antri</name>
    <dbReference type="NCBI Taxonomy" id="2846777"/>
    <lineage>
        <taxon>Bacteria</taxon>
        <taxon>Pseudomonadati</taxon>
        <taxon>Pseudomonadota</taxon>
        <taxon>Gammaproteobacteria</taxon>
        <taxon>Oceanospirillales</taxon>
        <taxon>Halomonadaceae</taxon>
        <taxon>Billgrantia</taxon>
    </lineage>
</organism>
<evidence type="ECO:0000313" key="3">
    <source>
        <dbReference type="Proteomes" id="UP000769617"/>
    </source>
</evidence>
<reference evidence="2 3" key="1">
    <citation type="submission" date="2021-07" db="EMBL/GenBank/DDBJ databases">
        <authorList>
            <person name="So Y."/>
        </authorList>
    </citation>
    <scope>NUCLEOTIDE SEQUENCE [LARGE SCALE GENOMIC DNA]</scope>
    <source>
        <strain evidence="2 3">Y3S6</strain>
    </source>
</reference>
<accession>A0ABS6ZI33</accession>
<protein>
    <submittedName>
        <fullName evidence="2">DUF1127 domain-containing protein</fullName>
    </submittedName>
</protein>
<feature type="domain" description="YjiS-like" evidence="1">
    <location>
        <begin position="34"/>
        <end position="67"/>
    </location>
</feature>